<dbReference type="GO" id="GO:0006412">
    <property type="term" value="P:translation"/>
    <property type="evidence" value="ECO:0007669"/>
    <property type="project" value="UniProtKB-UniRule"/>
</dbReference>
<dbReference type="PANTHER" id="PTHR10871">
    <property type="entry name" value="30S RIBOSOMAL PROTEIN S13/40S RIBOSOMAL PROTEIN S18"/>
    <property type="match status" value="1"/>
</dbReference>
<dbReference type="Proteomes" id="UP000177349">
    <property type="component" value="Unassembled WGS sequence"/>
</dbReference>
<comment type="similarity">
    <text evidence="1 7 8">Belongs to the universal ribosomal protein uS13 family.</text>
</comment>
<accession>A0A1G2BV12</accession>
<reference evidence="9 10" key="1">
    <citation type="journal article" date="2016" name="Nat. Commun.">
        <title>Thousands of microbial genomes shed light on interconnected biogeochemical processes in an aquifer system.</title>
        <authorList>
            <person name="Anantharaman K."/>
            <person name="Brown C.T."/>
            <person name="Hug L.A."/>
            <person name="Sharon I."/>
            <person name="Castelle C.J."/>
            <person name="Probst A.J."/>
            <person name="Thomas B.C."/>
            <person name="Singh A."/>
            <person name="Wilkins M.J."/>
            <person name="Karaoz U."/>
            <person name="Brodie E.L."/>
            <person name="Williams K.H."/>
            <person name="Hubbard S.S."/>
            <person name="Banfield J.F."/>
        </authorList>
    </citation>
    <scope>NUCLEOTIDE SEQUENCE [LARGE SCALE GENOMIC DNA]</scope>
</reference>
<evidence type="ECO:0000256" key="7">
    <source>
        <dbReference type="HAMAP-Rule" id="MF_01315"/>
    </source>
</evidence>
<sequence length="129" mass="14612">MARIAGATIPAEKRVEIALTYIYGIGLATSRKMLAELSINPDTRVKDLSDDDVNRLRRMIEDTHKVEGDLKREVLTNIKRLKEINCYRGIRHAKHLPVRGQRTKTNTRTVRGNVRRTMGSGRKTSAAKT</sequence>
<evidence type="ECO:0000256" key="4">
    <source>
        <dbReference type="ARBA" id="ARBA00022980"/>
    </source>
</evidence>
<dbReference type="PROSITE" id="PS50159">
    <property type="entry name" value="RIBOSOMAL_S13_2"/>
    <property type="match status" value="1"/>
</dbReference>
<keyword evidence="2 7" id="KW-0699">rRNA-binding</keyword>
<protein>
    <recommendedName>
        <fullName evidence="6 7">Small ribosomal subunit protein uS13</fullName>
    </recommendedName>
</protein>
<organism evidence="9 10">
    <name type="scientific">Candidatus Komeilibacteria bacterium RIFCSPLOWO2_01_FULL_53_11</name>
    <dbReference type="NCBI Taxonomy" id="1798552"/>
    <lineage>
        <taxon>Bacteria</taxon>
        <taxon>Candidatus Komeiliibacteriota</taxon>
    </lineage>
</organism>
<keyword evidence="5 7" id="KW-0687">Ribonucleoprotein</keyword>
<dbReference type="Gene3D" id="1.10.8.50">
    <property type="match status" value="1"/>
</dbReference>
<evidence type="ECO:0000256" key="2">
    <source>
        <dbReference type="ARBA" id="ARBA00022730"/>
    </source>
</evidence>
<evidence type="ECO:0000256" key="6">
    <source>
        <dbReference type="ARBA" id="ARBA00035166"/>
    </source>
</evidence>
<dbReference type="EMBL" id="MHKN01000004">
    <property type="protein sequence ID" value="OGY92963.1"/>
    <property type="molecule type" value="Genomic_DNA"/>
</dbReference>
<evidence type="ECO:0000256" key="8">
    <source>
        <dbReference type="RuleBase" id="RU003830"/>
    </source>
</evidence>
<evidence type="ECO:0000256" key="3">
    <source>
        <dbReference type="ARBA" id="ARBA00022884"/>
    </source>
</evidence>
<dbReference type="Pfam" id="PF00416">
    <property type="entry name" value="Ribosomal_S13"/>
    <property type="match status" value="1"/>
</dbReference>
<dbReference type="FunFam" id="1.10.8.50:FF:000001">
    <property type="entry name" value="30S ribosomal protein S13"/>
    <property type="match status" value="1"/>
</dbReference>
<keyword evidence="7" id="KW-0820">tRNA-binding</keyword>
<dbReference type="InterPro" id="IPR001892">
    <property type="entry name" value="Ribosomal_uS13"/>
</dbReference>
<dbReference type="GO" id="GO:0015935">
    <property type="term" value="C:small ribosomal subunit"/>
    <property type="evidence" value="ECO:0007669"/>
    <property type="project" value="TreeGrafter"/>
</dbReference>
<dbReference type="PROSITE" id="PS00646">
    <property type="entry name" value="RIBOSOMAL_S13_1"/>
    <property type="match status" value="1"/>
</dbReference>
<gene>
    <name evidence="7" type="primary">rpsM</name>
    <name evidence="9" type="ORF">A3B31_00300</name>
</gene>
<comment type="caution">
    <text evidence="9">The sequence shown here is derived from an EMBL/GenBank/DDBJ whole genome shotgun (WGS) entry which is preliminary data.</text>
</comment>
<dbReference type="InterPro" id="IPR019980">
    <property type="entry name" value="Ribosomal_uS13_bac-type"/>
</dbReference>
<proteinExistence type="inferred from homology"/>
<dbReference type="SUPFAM" id="SSF46946">
    <property type="entry name" value="S13-like H2TH domain"/>
    <property type="match status" value="1"/>
</dbReference>
<dbReference type="InterPro" id="IPR027437">
    <property type="entry name" value="Rbsml_uS13_C"/>
</dbReference>
<dbReference type="PANTHER" id="PTHR10871:SF1">
    <property type="entry name" value="SMALL RIBOSOMAL SUBUNIT PROTEIN US13M"/>
    <property type="match status" value="1"/>
</dbReference>
<comment type="subunit">
    <text evidence="7">Part of the 30S ribosomal subunit. Forms a loose heterodimer with protein S19. Forms two bridges to the 50S subunit in the 70S ribosome.</text>
</comment>
<evidence type="ECO:0000256" key="1">
    <source>
        <dbReference type="ARBA" id="ARBA00008080"/>
    </source>
</evidence>
<comment type="function">
    <text evidence="7">Located at the top of the head of the 30S subunit, it contacts several helices of the 16S rRNA. In the 70S ribosome it contacts the 23S rRNA (bridge B1a) and protein L5 of the 50S subunit (bridge B1b), connecting the 2 subunits; these bridges are implicated in subunit movement. Contacts the tRNAs in the A and P-sites.</text>
</comment>
<dbReference type="HAMAP" id="MF_01315">
    <property type="entry name" value="Ribosomal_uS13"/>
    <property type="match status" value="1"/>
</dbReference>
<dbReference type="PIRSF" id="PIRSF002134">
    <property type="entry name" value="Ribosomal_S13"/>
    <property type="match status" value="1"/>
</dbReference>
<dbReference type="AlphaFoldDB" id="A0A1G2BV12"/>
<evidence type="ECO:0000313" key="10">
    <source>
        <dbReference type="Proteomes" id="UP000177349"/>
    </source>
</evidence>
<dbReference type="NCBIfam" id="TIGR03631">
    <property type="entry name" value="uS13_bact"/>
    <property type="match status" value="1"/>
</dbReference>
<keyword evidence="3 7" id="KW-0694">RNA-binding</keyword>
<dbReference type="Gene3D" id="4.10.910.10">
    <property type="entry name" value="30s ribosomal protein s13, domain 2"/>
    <property type="match status" value="1"/>
</dbReference>
<dbReference type="GO" id="GO:0005829">
    <property type="term" value="C:cytosol"/>
    <property type="evidence" value="ECO:0007669"/>
    <property type="project" value="TreeGrafter"/>
</dbReference>
<dbReference type="GO" id="GO:0003735">
    <property type="term" value="F:structural constituent of ribosome"/>
    <property type="evidence" value="ECO:0007669"/>
    <property type="project" value="InterPro"/>
</dbReference>
<keyword evidence="4 7" id="KW-0689">Ribosomal protein</keyword>
<dbReference type="GO" id="GO:0000049">
    <property type="term" value="F:tRNA binding"/>
    <property type="evidence" value="ECO:0007669"/>
    <property type="project" value="UniProtKB-UniRule"/>
</dbReference>
<dbReference type="GO" id="GO:0019843">
    <property type="term" value="F:rRNA binding"/>
    <property type="evidence" value="ECO:0007669"/>
    <property type="project" value="UniProtKB-UniRule"/>
</dbReference>
<dbReference type="InterPro" id="IPR010979">
    <property type="entry name" value="Ribosomal_uS13-like_H2TH"/>
</dbReference>
<dbReference type="InterPro" id="IPR018269">
    <property type="entry name" value="Ribosomal_uS13_CS"/>
</dbReference>
<name>A0A1G2BV12_9BACT</name>
<evidence type="ECO:0000313" key="9">
    <source>
        <dbReference type="EMBL" id="OGY92963.1"/>
    </source>
</evidence>
<evidence type="ECO:0000256" key="5">
    <source>
        <dbReference type="ARBA" id="ARBA00023274"/>
    </source>
</evidence>